<dbReference type="VEuPathDB" id="TriTrypDB:TcIL3000_10_4700"/>
<protein>
    <submittedName>
        <fullName evidence="1">Uncharacterized protein</fullName>
    </submittedName>
</protein>
<reference evidence="1" key="1">
    <citation type="journal article" date="2012" name="Proc. Natl. Acad. Sci. U.S.A.">
        <title>Antigenic diversity is generated by distinct evolutionary mechanisms in African trypanosome species.</title>
        <authorList>
            <person name="Jackson A.P."/>
            <person name="Berry A."/>
            <person name="Aslett M."/>
            <person name="Allison H.C."/>
            <person name="Burton P."/>
            <person name="Vavrova-Anderson J."/>
            <person name="Brown R."/>
            <person name="Browne H."/>
            <person name="Corton N."/>
            <person name="Hauser H."/>
            <person name="Gamble J."/>
            <person name="Gilderthorp R."/>
            <person name="Marcello L."/>
            <person name="McQuillan J."/>
            <person name="Otto T.D."/>
            <person name="Quail M.A."/>
            <person name="Sanders M.J."/>
            <person name="van Tonder A."/>
            <person name="Ginger M.L."/>
            <person name="Field M.C."/>
            <person name="Barry J.D."/>
            <person name="Hertz-Fowler C."/>
            <person name="Berriman M."/>
        </authorList>
    </citation>
    <scope>NUCLEOTIDE SEQUENCE</scope>
    <source>
        <strain evidence="1">IL3000</strain>
    </source>
</reference>
<evidence type="ECO:0000313" key="1">
    <source>
        <dbReference type="EMBL" id="CCC93707.1"/>
    </source>
</evidence>
<organism evidence="1">
    <name type="scientific">Trypanosoma congolense (strain IL3000)</name>
    <dbReference type="NCBI Taxonomy" id="1068625"/>
    <lineage>
        <taxon>Eukaryota</taxon>
        <taxon>Discoba</taxon>
        <taxon>Euglenozoa</taxon>
        <taxon>Kinetoplastea</taxon>
        <taxon>Metakinetoplastina</taxon>
        <taxon>Trypanosomatida</taxon>
        <taxon>Trypanosomatidae</taxon>
        <taxon>Trypanosoma</taxon>
        <taxon>Nannomonas</taxon>
    </lineage>
</organism>
<sequence>MVSAQSDSERQKLIAALHLKEQDDALLCAFGPDFFNGARVGAGCGGVFTAYLAWRSFVDLRKDHRLCDVSLPKHMHDNSWTIKRGFRSRPFFTVGCIALSITTVLKTAKFCLASYRYQEFVADDIGFELLKEMYAGSCEEQHELEVLTQALSNPNGIDKTPSVANAPPVGGNGSKGTALTELLVGRASSVCEREPPSFWDGVAVGVMGSVMDCYLPSKPLYSYYNMRCGMPL</sequence>
<dbReference type="AlphaFoldDB" id="G0UWE1"/>
<gene>
    <name evidence="1" type="ORF">TCIL3000_10_4700</name>
</gene>
<dbReference type="EMBL" id="HE575323">
    <property type="protein sequence ID" value="CCC93707.1"/>
    <property type="molecule type" value="Genomic_DNA"/>
</dbReference>
<name>G0UWE1_TRYCI</name>
<proteinExistence type="predicted"/>
<accession>G0UWE1</accession>